<keyword evidence="8 10" id="KW-0460">Magnesium</keyword>
<evidence type="ECO:0000256" key="3">
    <source>
        <dbReference type="ARBA" id="ARBA00005842"/>
    </source>
</evidence>
<comment type="function">
    <text evidence="2 10 12">Catalyzes the transfer of a dimethylallyl group onto the adenine at position 37 in tRNAs that read codons beginning with uridine, leading to the formation of N6-(dimethylallyl)adenosine (i(6)A).</text>
</comment>
<dbReference type="Gene3D" id="3.40.50.300">
    <property type="entry name" value="P-loop containing nucleotide triphosphate hydrolases"/>
    <property type="match status" value="1"/>
</dbReference>
<feature type="region of interest" description="Interaction with substrate tRNA" evidence="10">
    <location>
        <begin position="36"/>
        <end position="39"/>
    </location>
</feature>
<keyword evidence="4 10" id="KW-0808">Transferase</keyword>
<comment type="similarity">
    <text evidence="3 10 13">Belongs to the IPP transferase family.</text>
</comment>
<dbReference type="Proteomes" id="UP000199662">
    <property type="component" value="Unassembled WGS sequence"/>
</dbReference>
<dbReference type="GO" id="GO:0005524">
    <property type="term" value="F:ATP binding"/>
    <property type="evidence" value="ECO:0007669"/>
    <property type="project" value="UniProtKB-UniRule"/>
</dbReference>
<protein>
    <recommendedName>
        <fullName evidence="10">tRNA dimethylallyltransferase</fullName>
        <ecNumber evidence="10">2.5.1.75</ecNumber>
    </recommendedName>
    <alternativeName>
        <fullName evidence="10">Dimethylallyl diphosphate:tRNA dimethylallyltransferase</fullName>
        <shortName evidence="10">DMAPP:tRNA dimethylallyltransferase</shortName>
        <shortName evidence="10">DMATase</shortName>
    </alternativeName>
    <alternativeName>
        <fullName evidence="10">Isopentenyl-diphosphate:tRNA isopentenyltransferase</fullName>
        <shortName evidence="10">IPP transferase</shortName>
        <shortName evidence="10">IPPT</shortName>
        <shortName evidence="10">IPTase</shortName>
    </alternativeName>
</protein>
<reference evidence="14 15" key="1">
    <citation type="submission" date="2016-10" db="EMBL/GenBank/DDBJ databases">
        <authorList>
            <person name="de Groot N.N."/>
        </authorList>
    </citation>
    <scope>NUCLEOTIDE SEQUENCE [LARGE SCALE GENOMIC DNA]</scope>
    <source>
        <strain evidence="14 15">DSM 2179</strain>
    </source>
</reference>
<dbReference type="PANTHER" id="PTHR11088">
    <property type="entry name" value="TRNA DIMETHYLALLYLTRANSFERASE"/>
    <property type="match status" value="1"/>
</dbReference>
<proteinExistence type="inferred from homology"/>
<dbReference type="Pfam" id="PF01715">
    <property type="entry name" value="IPPT"/>
    <property type="match status" value="1"/>
</dbReference>
<feature type="site" description="Interaction with substrate tRNA" evidence="10">
    <location>
        <position position="125"/>
    </location>
</feature>
<dbReference type="AlphaFoldDB" id="A0A1H6VZR3"/>
<keyword evidence="6 10" id="KW-0547">Nucleotide-binding</keyword>
<evidence type="ECO:0000256" key="10">
    <source>
        <dbReference type="HAMAP-Rule" id="MF_00185"/>
    </source>
</evidence>
<dbReference type="InterPro" id="IPR018022">
    <property type="entry name" value="IPT"/>
</dbReference>
<dbReference type="EMBL" id="FNZK01000003">
    <property type="protein sequence ID" value="SEJ06060.1"/>
    <property type="molecule type" value="Genomic_DNA"/>
</dbReference>
<keyword evidence="15" id="KW-1185">Reference proteome</keyword>
<evidence type="ECO:0000256" key="1">
    <source>
        <dbReference type="ARBA" id="ARBA00001946"/>
    </source>
</evidence>
<comment type="cofactor">
    <cofactor evidence="1 10">
        <name>Mg(2+)</name>
        <dbReference type="ChEBI" id="CHEBI:18420"/>
    </cofactor>
</comment>
<organism evidence="14 15">
    <name type="scientific">Propionispira arboris</name>
    <dbReference type="NCBI Taxonomy" id="84035"/>
    <lineage>
        <taxon>Bacteria</taxon>
        <taxon>Bacillati</taxon>
        <taxon>Bacillota</taxon>
        <taxon>Negativicutes</taxon>
        <taxon>Selenomonadales</taxon>
        <taxon>Selenomonadaceae</taxon>
        <taxon>Propionispira</taxon>
    </lineage>
</organism>
<keyword evidence="7 10" id="KW-0067">ATP-binding</keyword>
<accession>A0A1H6VZR3</accession>
<feature type="binding site" evidence="10">
    <location>
        <begin position="11"/>
        <end position="18"/>
    </location>
    <ligand>
        <name>ATP</name>
        <dbReference type="ChEBI" id="CHEBI:30616"/>
    </ligand>
</feature>
<evidence type="ECO:0000256" key="2">
    <source>
        <dbReference type="ARBA" id="ARBA00003213"/>
    </source>
</evidence>
<dbReference type="NCBIfam" id="TIGR00174">
    <property type="entry name" value="miaA"/>
    <property type="match status" value="1"/>
</dbReference>
<name>A0A1H6VZR3_9FIRM</name>
<evidence type="ECO:0000256" key="13">
    <source>
        <dbReference type="RuleBase" id="RU003785"/>
    </source>
</evidence>
<dbReference type="PANTHER" id="PTHR11088:SF60">
    <property type="entry name" value="TRNA DIMETHYLALLYLTRANSFERASE"/>
    <property type="match status" value="1"/>
</dbReference>
<dbReference type="Gene3D" id="1.10.20.140">
    <property type="match status" value="1"/>
</dbReference>
<evidence type="ECO:0000256" key="4">
    <source>
        <dbReference type="ARBA" id="ARBA00022679"/>
    </source>
</evidence>
<feature type="binding site" evidence="10">
    <location>
        <begin position="13"/>
        <end position="18"/>
    </location>
    <ligand>
        <name>substrate</name>
    </ligand>
</feature>
<dbReference type="GO" id="GO:0052381">
    <property type="term" value="F:tRNA dimethylallyltransferase activity"/>
    <property type="evidence" value="ECO:0007669"/>
    <property type="project" value="UniProtKB-UniRule"/>
</dbReference>
<evidence type="ECO:0000256" key="9">
    <source>
        <dbReference type="ARBA" id="ARBA00049563"/>
    </source>
</evidence>
<dbReference type="SUPFAM" id="SSF52540">
    <property type="entry name" value="P-loop containing nucleoside triphosphate hydrolases"/>
    <property type="match status" value="2"/>
</dbReference>
<dbReference type="HAMAP" id="MF_00185">
    <property type="entry name" value="IPP_trans"/>
    <property type="match status" value="1"/>
</dbReference>
<dbReference type="RefSeq" id="WP_091829295.1">
    <property type="nucleotide sequence ID" value="NZ_FNZK01000003.1"/>
</dbReference>
<evidence type="ECO:0000313" key="15">
    <source>
        <dbReference type="Proteomes" id="UP000199662"/>
    </source>
</evidence>
<evidence type="ECO:0000256" key="11">
    <source>
        <dbReference type="RuleBase" id="RU003783"/>
    </source>
</evidence>
<comment type="caution">
    <text evidence="10">Lacks conserved residue(s) required for the propagation of feature annotation.</text>
</comment>
<evidence type="ECO:0000256" key="6">
    <source>
        <dbReference type="ARBA" id="ARBA00022741"/>
    </source>
</evidence>
<dbReference type="STRING" id="84035.SAMN05660742_1038"/>
<comment type="subunit">
    <text evidence="10">Monomer.</text>
</comment>
<gene>
    <name evidence="10" type="primary">miaA</name>
    <name evidence="14" type="ORF">SAMN05660742_1038</name>
</gene>
<evidence type="ECO:0000256" key="12">
    <source>
        <dbReference type="RuleBase" id="RU003784"/>
    </source>
</evidence>
<dbReference type="InterPro" id="IPR027417">
    <property type="entry name" value="P-loop_NTPase"/>
</dbReference>
<comment type="catalytic activity">
    <reaction evidence="9 10 11">
        <text>adenosine(37) in tRNA + dimethylallyl diphosphate = N(6)-dimethylallyladenosine(37) in tRNA + diphosphate</text>
        <dbReference type="Rhea" id="RHEA:26482"/>
        <dbReference type="Rhea" id="RHEA-COMP:10162"/>
        <dbReference type="Rhea" id="RHEA-COMP:10375"/>
        <dbReference type="ChEBI" id="CHEBI:33019"/>
        <dbReference type="ChEBI" id="CHEBI:57623"/>
        <dbReference type="ChEBI" id="CHEBI:74411"/>
        <dbReference type="ChEBI" id="CHEBI:74415"/>
        <dbReference type="EC" id="2.5.1.75"/>
    </reaction>
</comment>
<evidence type="ECO:0000256" key="5">
    <source>
        <dbReference type="ARBA" id="ARBA00022694"/>
    </source>
</evidence>
<evidence type="ECO:0000256" key="7">
    <source>
        <dbReference type="ARBA" id="ARBA00022840"/>
    </source>
</evidence>
<feature type="site" description="Interaction with substrate tRNA" evidence="10">
    <location>
        <position position="102"/>
    </location>
</feature>
<evidence type="ECO:0000313" key="14">
    <source>
        <dbReference type="EMBL" id="SEJ06060.1"/>
    </source>
</evidence>
<keyword evidence="5 10" id="KW-0819">tRNA processing</keyword>
<dbReference type="InterPro" id="IPR039657">
    <property type="entry name" value="Dimethylallyltransferase"/>
</dbReference>
<evidence type="ECO:0000256" key="8">
    <source>
        <dbReference type="ARBA" id="ARBA00022842"/>
    </source>
</evidence>
<dbReference type="GO" id="GO:0006400">
    <property type="term" value="P:tRNA modification"/>
    <property type="evidence" value="ECO:0007669"/>
    <property type="project" value="TreeGrafter"/>
</dbReference>
<dbReference type="EC" id="2.5.1.75" evidence="10"/>
<sequence>MKSEKLIAIIGPTAVGKTELSLELAKKMSTEIISGDSMLVYKGFDVGTAKPTLLEQKSVQHHMIDILNPEQEFSVTQFKAYAQEHIQKINNRGKIPILAGGTGLYVKSLVEDYSFNKTPGDEVYRCELEALAQKQGKAYVHEMLRAVDPKTAERLHINDFRRVIRALEVYHMGGELISQDKAMLEDGKLAYNAVVIGLNRERSHLYERINQRVDLMMESGFVEEVQSLLNAGISRNCQAMKGIGYLDIVGYIDGLISLDTAIENIKKATRHFAKRQLTWYRKMPYIHWYDVEEYSPKELLKIVFKDIAGEFLLK</sequence>